<dbReference type="PANTHER" id="PTHR31791">
    <property type="entry name" value="FRIGIDA-LIKE PROTEIN 3-RELATED"/>
    <property type="match status" value="1"/>
</dbReference>
<organism evidence="7 8">
    <name type="scientific">Liquidambar formosana</name>
    <name type="common">Formosan gum</name>
    <dbReference type="NCBI Taxonomy" id="63359"/>
    <lineage>
        <taxon>Eukaryota</taxon>
        <taxon>Viridiplantae</taxon>
        <taxon>Streptophyta</taxon>
        <taxon>Embryophyta</taxon>
        <taxon>Tracheophyta</taxon>
        <taxon>Spermatophyta</taxon>
        <taxon>Magnoliopsida</taxon>
        <taxon>eudicotyledons</taxon>
        <taxon>Gunneridae</taxon>
        <taxon>Pentapetalae</taxon>
        <taxon>Saxifragales</taxon>
        <taxon>Altingiaceae</taxon>
        <taxon>Liquidambar</taxon>
    </lineage>
</organism>
<dbReference type="PANTHER" id="PTHR31791:SF47">
    <property type="entry name" value="INACTIVE FRIGIDA-LIKE PROTEIN 2"/>
    <property type="match status" value="1"/>
</dbReference>
<comment type="similarity">
    <text evidence="1">Belongs to the Frigida family.</text>
</comment>
<gene>
    <name evidence="7" type="ORF">L1049_021172</name>
</gene>
<evidence type="ECO:0000256" key="3">
    <source>
        <dbReference type="ARBA" id="ARBA00022782"/>
    </source>
</evidence>
<dbReference type="AlphaFoldDB" id="A0AAP0XAP1"/>
<feature type="coiled-coil region" evidence="5">
    <location>
        <begin position="10"/>
        <end position="61"/>
    </location>
</feature>
<evidence type="ECO:0000256" key="2">
    <source>
        <dbReference type="ARBA" id="ARBA00022473"/>
    </source>
</evidence>
<dbReference type="InterPro" id="IPR012474">
    <property type="entry name" value="Frigida"/>
</dbReference>
<evidence type="ECO:0000313" key="7">
    <source>
        <dbReference type="EMBL" id="KAK9293183.1"/>
    </source>
</evidence>
<evidence type="ECO:0000256" key="1">
    <source>
        <dbReference type="ARBA" id="ARBA00008956"/>
    </source>
</evidence>
<feature type="region of interest" description="Disordered" evidence="6">
    <location>
        <begin position="1139"/>
        <end position="1175"/>
    </location>
</feature>
<name>A0AAP0XAP1_LIQFO</name>
<feature type="coiled-coil region" evidence="5">
    <location>
        <begin position="392"/>
        <end position="475"/>
    </location>
</feature>
<feature type="region of interest" description="Disordered" evidence="6">
    <location>
        <begin position="1211"/>
        <end position="1238"/>
    </location>
</feature>
<evidence type="ECO:0000256" key="4">
    <source>
        <dbReference type="ARBA" id="ARBA00023089"/>
    </source>
</evidence>
<sequence length="1238" mass="141398">MASMEVSAELKLAKLKKDNIRKTLDNLQSQSSSLLLLTVQLKDLQDHFDSVEKLIQQHSEEFESKQKHFDSVWKSVEDRSREVESKEKRLESSRKWVEEKSDVIRKWREERAEVVEAEEKRLELMRKSVEERSEEVESKTSRFESVRKMVQESVQELGLKEKKLELLQKSLDERSQVVDMKEKDLDLVRKLIEDRSKEVEMKEKEVESERKTVSDWVRKRMEAVELKEKQLDVTQKSIEERSEEVKSKENRLQLVQKTVQETEQGLELKEKKLELLRRTLEGRSQDVEWKEKSIGSVQKSVEECCKRLKWKEENFETFRRLVEKRSKEVGSKEKQLDSMQDSIQKLSEEVESKGKHLDSIQKSIEERWKEVELKKEQLGSIEKSNEERCKELEMKEKQIDEMRKVVEKGSEEFDLKKKEFNSMQVSIQELSEELVLKEEQLETVQKLIEEGHMELELKEKQLNSIKNLIDERSKEFSSKERELDSIKKSIAEGVEKLKLQEKQCNSIQFSIEENSKELEFKERKLKLIRETIKECLGELQLKEKQFDSVKKSIEDCLEELKSKEKQLESIQKKFDERSKGLQLKEKQFESIQKSIEECGKELNQKQTKMASNQNSVEEGSNIIESQVTHLRVCITMKGKSLQLFLNKHLSDHESLRSGVSSALRISSDPAKLVLDAMQGFYPPHSKDGDVEFEASVIRRSCILLLEQLTSISPLINAQVKEEAVKLAGEWRRKIRLETLNSLEVLGFLQLLATYGVASAFDAHDLLHLLGTVAQYRQAPELRRALGLADKIPVGHILHPQVKIEQSGYVLADNPTSSSSANCDTMDGTNMLLALNDNIVYDEVFTTLRMSLEPAKLVLDVMREFYSLHIKKGGTDFKSCAIGNHILLLEQLMRISPEIEPHVKEEAMKLAVEWKAKMRVGIENSLQVFVFLQLLAAYGLVTAFKGDEILKLLVIVAQHRETPNLCQALGFEDKIPDFIELLVEKRQWLEAIRYSFAFQLVDKFQPPALLEAQLKFCREVFREIDMKGNPTHITLAEAAEKEAPLLRAVIKCIADYKLESVCSPVHLEKRLAELEKHKAESNHTLPAPSRLAIPQQQIGNKRPLTVVSAQAAPNASVGSASAFHSIQPPSLQPAGLLMNPGAKYSRTSTGQRGAITPHLRSLHGPPSLATTPPIRPPMSLPAYLYGPRIGTNVGARQFGFAGTHPGTAANLGSSQFGLASTSGGNGLPPQDHPFFHPKS</sequence>
<dbReference type="Gene3D" id="3.80.10.10">
    <property type="entry name" value="Ribonuclease Inhibitor"/>
    <property type="match status" value="1"/>
</dbReference>
<dbReference type="GO" id="GO:0009908">
    <property type="term" value="P:flower development"/>
    <property type="evidence" value="ECO:0007669"/>
    <property type="project" value="UniProtKB-KW"/>
</dbReference>
<dbReference type="Pfam" id="PF07899">
    <property type="entry name" value="Frigida"/>
    <property type="match status" value="2"/>
</dbReference>
<feature type="compositionally biased region" description="Polar residues" evidence="6">
    <location>
        <begin position="1211"/>
        <end position="1221"/>
    </location>
</feature>
<feature type="coiled-coil region" evidence="5">
    <location>
        <begin position="511"/>
        <end position="577"/>
    </location>
</feature>
<feature type="coiled-coil region" evidence="5">
    <location>
        <begin position="112"/>
        <end position="139"/>
    </location>
</feature>
<evidence type="ECO:0000256" key="6">
    <source>
        <dbReference type="SAM" id="MobiDB-lite"/>
    </source>
</evidence>
<dbReference type="EMBL" id="JBBPBK010000001">
    <property type="protein sequence ID" value="KAK9293183.1"/>
    <property type="molecule type" value="Genomic_DNA"/>
</dbReference>
<protein>
    <recommendedName>
        <fullName evidence="9">FRIGIDA-like protein</fullName>
    </recommendedName>
</protein>
<dbReference type="InterPro" id="IPR032675">
    <property type="entry name" value="LRR_dom_sf"/>
</dbReference>
<keyword evidence="3" id="KW-0221">Differentiation</keyword>
<dbReference type="SUPFAM" id="SSF57997">
    <property type="entry name" value="Tropomyosin"/>
    <property type="match status" value="2"/>
</dbReference>
<keyword evidence="5" id="KW-0175">Coiled coil</keyword>
<feature type="coiled-coil region" evidence="5">
    <location>
        <begin position="231"/>
        <end position="279"/>
    </location>
</feature>
<dbReference type="Proteomes" id="UP001415857">
    <property type="component" value="Unassembled WGS sequence"/>
</dbReference>
<evidence type="ECO:0000256" key="5">
    <source>
        <dbReference type="SAM" id="Coils"/>
    </source>
</evidence>
<evidence type="ECO:0008006" key="9">
    <source>
        <dbReference type="Google" id="ProtNLM"/>
    </source>
</evidence>
<proteinExistence type="inferred from homology"/>
<keyword evidence="2" id="KW-0217">Developmental protein</keyword>
<dbReference type="GO" id="GO:0030154">
    <property type="term" value="P:cell differentiation"/>
    <property type="evidence" value="ECO:0007669"/>
    <property type="project" value="UniProtKB-KW"/>
</dbReference>
<keyword evidence="8" id="KW-1185">Reference proteome</keyword>
<evidence type="ECO:0000313" key="8">
    <source>
        <dbReference type="Proteomes" id="UP001415857"/>
    </source>
</evidence>
<keyword evidence="4" id="KW-0287">Flowering</keyword>
<reference evidence="7 8" key="1">
    <citation type="journal article" date="2024" name="Plant J.">
        <title>Genome sequences and population genomics reveal climatic adaptation and genomic divergence between two closely related sweetgum species.</title>
        <authorList>
            <person name="Xu W.Q."/>
            <person name="Ren C.Q."/>
            <person name="Zhang X.Y."/>
            <person name="Comes H.P."/>
            <person name="Liu X.H."/>
            <person name="Li Y.G."/>
            <person name="Kettle C.J."/>
            <person name="Jalonen R."/>
            <person name="Gaisberger H."/>
            <person name="Ma Y.Z."/>
            <person name="Qiu Y.X."/>
        </authorList>
    </citation>
    <scope>NUCLEOTIDE SEQUENCE [LARGE SCALE GENOMIC DNA]</scope>
    <source>
        <strain evidence="7">Hangzhou</strain>
    </source>
</reference>
<accession>A0AAP0XAP1</accession>
<comment type="caution">
    <text evidence="7">The sequence shown here is derived from an EMBL/GenBank/DDBJ whole genome shotgun (WGS) entry which is preliminary data.</text>
</comment>